<organism evidence="1">
    <name type="scientific">human gut metagenome</name>
    <dbReference type="NCBI Taxonomy" id="408170"/>
    <lineage>
        <taxon>unclassified sequences</taxon>
        <taxon>metagenomes</taxon>
        <taxon>organismal metagenomes</taxon>
    </lineage>
</organism>
<name>K1R8V7_9ZZZZ</name>
<accession>K1R8V7</accession>
<proteinExistence type="predicted"/>
<reference evidence="1" key="1">
    <citation type="journal article" date="2013" name="Environ. Microbiol.">
        <title>Microbiota from the distal guts of lean and obese adolescents exhibit partial functional redundancy besides clear differences in community structure.</title>
        <authorList>
            <person name="Ferrer M."/>
            <person name="Ruiz A."/>
            <person name="Lanza F."/>
            <person name="Haange S.B."/>
            <person name="Oberbach A."/>
            <person name="Till H."/>
            <person name="Bargiela R."/>
            <person name="Campoy C."/>
            <person name="Segura M.T."/>
            <person name="Richter M."/>
            <person name="von Bergen M."/>
            <person name="Seifert J."/>
            <person name="Suarez A."/>
        </authorList>
    </citation>
    <scope>NUCLEOTIDE SEQUENCE</scope>
</reference>
<dbReference type="EMBL" id="AJWZ01011394">
    <property type="protein sequence ID" value="EKC45402.1"/>
    <property type="molecule type" value="Genomic_DNA"/>
</dbReference>
<comment type="caution">
    <text evidence="1">The sequence shown here is derived from an EMBL/GenBank/DDBJ whole genome shotgun (WGS) entry which is preliminary data.</text>
</comment>
<dbReference type="AlphaFoldDB" id="K1R8V7"/>
<feature type="non-terminal residue" evidence="1">
    <location>
        <position position="1"/>
    </location>
</feature>
<protein>
    <submittedName>
        <fullName evidence="1">Uncharacterized protein</fullName>
    </submittedName>
</protein>
<sequence>SMNVFLFYRTDNWNSHDSKDLVYIGTNKEASIKKLMKLKSEPITEEQAEDIRRMNQSQCNNVGYEWEVEVWTPNHLKE</sequence>
<gene>
    <name evidence="1" type="ORF">OBE_16907</name>
</gene>
<evidence type="ECO:0000313" key="1">
    <source>
        <dbReference type="EMBL" id="EKC45402.1"/>
    </source>
</evidence>